<sequence length="163" mass="18445">MNPKDSPYPLLFKTSYRRFSATQCSFNPCSAKGIGCTNPLVIIMHKEYLDNFNQIGTPILKIVQLDIRTELIDGDGCGVTKIGLYKNGCKKYEIKYAYNHLDFNLGVSVFEVLHGKADYQRPLLPKHFSGGLNSYGYSESEIENLVKDICDLEKKISTKPKMH</sequence>
<name>A0A2U1ALT3_9BACT</name>
<reference evidence="1 2" key="1">
    <citation type="submission" date="2018-04" db="EMBL/GenBank/DDBJ databases">
        <title>Genomic Encyclopedia of Type Strains, Phase IV (KMG-IV): sequencing the most valuable type-strain genomes for metagenomic binning, comparative biology and taxonomic classification.</title>
        <authorList>
            <person name="Goeker M."/>
        </authorList>
    </citation>
    <scope>NUCLEOTIDE SEQUENCE [LARGE SCALE GENOMIC DNA]</scope>
    <source>
        <strain evidence="1 2">DSM 100231</strain>
    </source>
</reference>
<organism evidence="1 2">
    <name type="scientific">Pontibacter virosus</name>
    <dbReference type="NCBI Taxonomy" id="1765052"/>
    <lineage>
        <taxon>Bacteria</taxon>
        <taxon>Pseudomonadati</taxon>
        <taxon>Bacteroidota</taxon>
        <taxon>Cytophagia</taxon>
        <taxon>Cytophagales</taxon>
        <taxon>Hymenobacteraceae</taxon>
        <taxon>Pontibacter</taxon>
    </lineage>
</organism>
<dbReference type="EMBL" id="QEKI01000022">
    <property type="protein sequence ID" value="PVY37261.1"/>
    <property type="molecule type" value="Genomic_DNA"/>
</dbReference>
<proteinExistence type="predicted"/>
<keyword evidence="2" id="KW-1185">Reference proteome</keyword>
<evidence type="ECO:0000313" key="1">
    <source>
        <dbReference type="EMBL" id="PVY37261.1"/>
    </source>
</evidence>
<gene>
    <name evidence="1" type="ORF">C8E01_12245</name>
</gene>
<dbReference type="Proteomes" id="UP000245466">
    <property type="component" value="Unassembled WGS sequence"/>
</dbReference>
<dbReference type="RefSeq" id="WP_133242804.1">
    <property type="nucleotide sequence ID" value="NZ_QEKI01000022.1"/>
</dbReference>
<comment type="caution">
    <text evidence="1">The sequence shown here is derived from an EMBL/GenBank/DDBJ whole genome shotgun (WGS) entry which is preliminary data.</text>
</comment>
<protein>
    <submittedName>
        <fullName evidence="1">Uncharacterized protein</fullName>
    </submittedName>
</protein>
<dbReference type="AlphaFoldDB" id="A0A2U1ALT3"/>
<evidence type="ECO:0000313" key="2">
    <source>
        <dbReference type="Proteomes" id="UP000245466"/>
    </source>
</evidence>
<accession>A0A2U1ALT3</accession>